<dbReference type="InterPro" id="IPR011051">
    <property type="entry name" value="RmlC_Cupin_sf"/>
</dbReference>
<evidence type="ECO:0000259" key="2">
    <source>
        <dbReference type="PROSITE" id="PS50943"/>
    </source>
</evidence>
<dbReference type="Gene3D" id="1.10.260.40">
    <property type="entry name" value="lambda repressor-like DNA-binding domains"/>
    <property type="match status" value="1"/>
</dbReference>
<sequence>MKLLGERIRRRRESLHMQLNELAKKVGVSSSALSQIEKAKASPSIVTLKAIADSLRTTVGALIGENEVLTKNPLVRFEEKSFVEKNASGTSLYLLSNHGNNKEMETFLVHFEENSDADTLMKVHPGQEFCFVLKGEIEIQLEDRIFILQEKDSFYFNSNRMHSARNRAKGISQVLWVVTPPEE</sequence>
<gene>
    <name evidence="3" type="ORF">SAMN06265379_10915</name>
</gene>
<evidence type="ECO:0000256" key="1">
    <source>
        <dbReference type="ARBA" id="ARBA00023125"/>
    </source>
</evidence>
<dbReference type="CDD" id="cd02209">
    <property type="entry name" value="cupin_XRE_C"/>
    <property type="match status" value="1"/>
</dbReference>
<dbReference type="RefSeq" id="WP_142534221.1">
    <property type="nucleotide sequence ID" value="NZ_FXTB01000009.1"/>
</dbReference>
<dbReference type="AlphaFoldDB" id="A0A521EGC6"/>
<dbReference type="PANTHER" id="PTHR46797:SF1">
    <property type="entry name" value="METHYLPHOSPHONATE SYNTHASE"/>
    <property type="match status" value="1"/>
</dbReference>
<dbReference type="Gene3D" id="2.60.120.10">
    <property type="entry name" value="Jelly Rolls"/>
    <property type="match status" value="1"/>
</dbReference>
<accession>A0A521EGC6</accession>
<dbReference type="Proteomes" id="UP000319040">
    <property type="component" value="Unassembled WGS sequence"/>
</dbReference>
<dbReference type="Pfam" id="PF07883">
    <property type="entry name" value="Cupin_2"/>
    <property type="match status" value="1"/>
</dbReference>
<keyword evidence="4" id="KW-1185">Reference proteome</keyword>
<evidence type="ECO:0000313" key="4">
    <source>
        <dbReference type="Proteomes" id="UP000319040"/>
    </source>
</evidence>
<dbReference type="SMART" id="SM00530">
    <property type="entry name" value="HTH_XRE"/>
    <property type="match status" value="1"/>
</dbReference>
<dbReference type="InterPro" id="IPR001387">
    <property type="entry name" value="Cro/C1-type_HTH"/>
</dbReference>
<dbReference type="GO" id="GO:0003677">
    <property type="term" value="F:DNA binding"/>
    <property type="evidence" value="ECO:0007669"/>
    <property type="project" value="UniProtKB-KW"/>
</dbReference>
<dbReference type="InterPro" id="IPR014710">
    <property type="entry name" value="RmlC-like_jellyroll"/>
</dbReference>
<protein>
    <submittedName>
        <fullName evidence="3">Transcriptional regulator, XRE family with cupin sensor</fullName>
    </submittedName>
</protein>
<dbReference type="EMBL" id="FXTB01000009">
    <property type="protein sequence ID" value="SMO82967.1"/>
    <property type="molecule type" value="Genomic_DNA"/>
</dbReference>
<dbReference type="InterPro" id="IPR013096">
    <property type="entry name" value="Cupin_2"/>
</dbReference>
<dbReference type="GO" id="GO:0003700">
    <property type="term" value="F:DNA-binding transcription factor activity"/>
    <property type="evidence" value="ECO:0007669"/>
    <property type="project" value="TreeGrafter"/>
</dbReference>
<dbReference type="SUPFAM" id="SSF51182">
    <property type="entry name" value="RmlC-like cupins"/>
    <property type="match status" value="1"/>
</dbReference>
<dbReference type="CDD" id="cd00093">
    <property type="entry name" value="HTH_XRE"/>
    <property type="match status" value="1"/>
</dbReference>
<reference evidence="3 4" key="1">
    <citation type="submission" date="2017-05" db="EMBL/GenBank/DDBJ databases">
        <authorList>
            <person name="Varghese N."/>
            <person name="Submissions S."/>
        </authorList>
    </citation>
    <scope>NUCLEOTIDE SEQUENCE [LARGE SCALE GENOMIC DNA]</scope>
    <source>
        <strain evidence="3 4">DSM 27040</strain>
    </source>
</reference>
<dbReference type="PROSITE" id="PS50943">
    <property type="entry name" value="HTH_CROC1"/>
    <property type="match status" value="1"/>
</dbReference>
<dbReference type="PANTHER" id="PTHR46797">
    <property type="entry name" value="HTH-TYPE TRANSCRIPTIONAL REGULATOR"/>
    <property type="match status" value="1"/>
</dbReference>
<dbReference type="Pfam" id="PF01381">
    <property type="entry name" value="HTH_3"/>
    <property type="match status" value="1"/>
</dbReference>
<evidence type="ECO:0000313" key="3">
    <source>
        <dbReference type="EMBL" id="SMO82967.1"/>
    </source>
</evidence>
<dbReference type="InterPro" id="IPR050807">
    <property type="entry name" value="TransReg_Diox_bact_type"/>
</dbReference>
<name>A0A521EGC6_SACCC</name>
<dbReference type="OrthoDB" id="34624at2"/>
<organism evidence="3 4">
    <name type="scientific">Saccharicrinis carchari</name>
    <dbReference type="NCBI Taxonomy" id="1168039"/>
    <lineage>
        <taxon>Bacteria</taxon>
        <taxon>Pseudomonadati</taxon>
        <taxon>Bacteroidota</taxon>
        <taxon>Bacteroidia</taxon>
        <taxon>Marinilabiliales</taxon>
        <taxon>Marinilabiliaceae</taxon>
        <taxon>Saccharicrinis</taxon>
    </lineage>
</organism>
<proteinExistence type="predicted"/>
<feature type="domain" description="HTH cro/C1-type" evidence="2">
    <location>
        <begin position="8"/>
        <end position="62"/>
    </location>
</feature>
<dbReference type="InterPro" id="IPR010982">
    <property type="entry name" value="Lambda_DNA-bd_dom_sf"/>
</dbReference>
<dbReference type="SUPFAM" id="SSF47413">
    <property type="entry name" value="lambda repressor-like DNA-binding domains"/>
    <property type="match status" value="1"/>
</dbReference>
<keyword evidence="1" id="KW-0238">DNA-binding</keyword>
<dbReference type="GO" id="GO:0005829">
    <property type="term" value="C:cytosol"/>
    <property type="evidence" value="ECO:0007669"/>
    <property type="project" value="TreeGrafter"/>
</dbReference>